<dbReference type="AlphaFoldDB" id="A0AAW7N7F4"/>
<evidence type="ECO:0000313" key="2">
    <source>
        <dbReference type="Proteomes" id="UP001174888"/>
    </source>
</evidence>
<protein>
    <submittedName>
        <fullName evidence="1">Uncharacterized protein</fullName>
    </submittedName>
</protein>
<proteinExistence type="predicted"/>
<dbReference type="RefSeq" id="WP_301207401.1">
    <property type="nucleotide sequence ID" value="NZ_JAUIQT010000001.1"/>
</dbReference>
<dbReference type="EMBL" id="JAUIQT010000001">
    <property type="protein sequence ID" value="MDN4834034.1"/>
    <property type="molecule type" value="Genomic_DNA"/>
</dbReference>
<organism evidence="1 2">
    <name type="scientific">Ligilactobacillus salivarius</name>
    <dbReference type="NCBI Taxonomy" id="1624"/>
    <lineage>
        <taxon>Bacteria</taxon>
        <taxon>Bacillati</taxon>
        <taxon>Bacillota</taxon>
        <taxon>Bacilli</taxon>
        <taxon>Lactobacillales</taxon>
        <taxon>Lactobacillaceae</taxon>
        <taxon>Ligilactobacillus</taxon>
    </lineage>
</organism>
<gene>
    <name evidence="1" type="ORF">QYC35_07455</name>
</gene>
<reference evidence="1" key="1">
    <citation type="submission" date="2023-07" db="EMBL/GenBank/DDBJ databases">
        <title>Complete genome sequence of Ligilactobacillus salivarius SRCM217594 isolated from Gallus gallus domesticus feces.</title>
        <authorList>
            <person name="Yang H.-G."/>
            <person name="Ryu M.-S."/>
            <person name="Ha G.-S."/>
            <person name="Yang H.-J."/>
            <person name="Jeong D.-Y."/>
        </authorList>
    </citation>
    <scope>NUCLEOTIDE SEQUENCE</scope>
    <source>
        <strain evidence="1">SRCM217594</strain>
    </source>
</reference>
<dbReference type="Proteomes" id="UP001174888">
    <property type="component" value="Unassembled WGS sequence"/>
</dbReference>
<name>A0AAW7N7F4_9LACO</name>
<sequence>MIELSILVIGVLLGLMLAPMIDAIQNGTFFDWGDEDEQTNKKETSSRR</sequence>
<evidence type="ECO:0000313" key="1">
    <source>
        <dbReference type="EMBL" id="MDN4834034.1"/>
    </source>
</evidence>
<accession>A0AAW7N7F4</accession>
<comment type="caution">
    <text evidence="1">The sequence shown here is derived from an EMBL/GenBank/DDBJ whole genome shotgun (WGS) entry which is preliminary data.</text>
</comment>